<dbReference type="Pfam" id="PF13151">
    <property type="entry name" value="DUF3990"/>
    <property type="match status" value="1"/>
</dbReference>
<evidence type="ECO:0008006" key="3">
    <source>
        <dbReference type="Google" id="ProtNLM"/>
    </source>
</evidence>
<protein>
    <recommendedName>
        <fullName evidence="3">DUF3990 domain-containing protein</fullName>
    </recommendedName>
</protein>
<accession>A0A7W8LLW3</accession>
<proteinExistence type="predicted"/>
<sequence>MILTDGIELYHASYKVVEKVDLSLCASGKDFGQGFYVTTDYNQAGRFIRTAIGKALKNHVENVDSKTGYISIFEYKADKASDIKYFEFKSSDADWLHCVVAHRKSGILKNEFEKWQNFDIIAGKIANDSTNQVLTAYINGFYGEVGSADADETAIKFLLPENLSDQICFRTEKVLQNLHFKGYKTVKLED</sequence>
<gene>
    <name evidence="1" type="ORF">HNP76_001270</name>
</gene>
<keyword evidence="2" id="KW-1185">Reference proteome</keyword>
<dbReference type="Proteomes" id="UP000518887">
    <property type="component" value="Unassembled WGS sequence"/>
</dbReference>
<dbReference type="InterPro" id="IPR025051">
    <property type="entry name" value="DUF3990"/>
</dbReference>
<dbReference type="AlphaFoldDB" id="A0A7W8LLW3"/>
<evidence type="ECO:0000313" key="2">
    <source>
        <dbReference type="Proteomes" id="UP000518887"/>
    </source>
</evidence>
<comment type="caution">
    <text evidence="1">The sequence shown here is derived from an EMBL/GenBank/DDBJ whole genome shotgun (WGS) entry which is preliminary data.</text>
</comment>
<reference evidence="1 2" key="1">
    <citation type="submission" date="2020-08" db="EMBL/GenBank/DDBJ databases">
        <title>Genomic Encyclopedia of Type Strains, Phase IV (KMG-IV): sequencing the most valuable type-strain genomes for metagenomic binning, comparative biology and taxonomic classification.</title>
        <authorList>
            <person name="Goeker M."/>
        </authorList>
    </citation>
    <scope>NUCLEOTIDE SEQUENCE [LARGE SCALE GENOMIC DNA]</scope>
    <source>
        <strain evidence="1 2">DSM 103462</strain>
    </source>
</reference>
<dbReference type="EMBL" id="JACHFQ010000004">
    <property type="protein sequence ID" value="MBB5225902.1"/>
    <property type="molecule type" value="Genomic_DNA"/>
</dbReference>
<evidence type="ECO:0000313" key="1">
    <source>
        <dbReference type="EMBL" id="MBB5225902.1"/>
    </source>
</evidence>
<dbReference type="RefSeq" id="WP_184658658.1">
    <property type="nucleotide sequence ID" value="NZ_CP031518.1"/>
</dbReference>
<name>A0A7W8LLW3_9SPIR</name>
<organism evidence="1 2">
    <name type="scientific">Treponema ruminis</name>
    <dbReference type="NCBI Taxonomy" id="744515"/>
    <lineage>
        <taxon>Bacteria</taxon>
        <taxon>Pseudomonadati</taxon>
        <taxon>Spirochaetota</taxon>
        <taxon>Spirochaetia</taxon>
        <taxon>Spirochaetales</taxon>
        <taxon>Treponemataceae</taxon>
        <taxon>Treponema</taxon>
    </lineage>
</organism>